<protein>
    <submittedName>
        <fullName evidence="9">Chaperone ClpB, ATP-dependent Clp protease ATP-binding subunit ClpB</fullName>
    </submittedName>
</protein>
<keyword evidence="2" id="KW-0677">Repeat</keyword>
<dbReference type="Pfam" id="PF17871">
    <property type="entry name" value="AAA_lid_9"/>
    <property type="match status" value="1"/>
</dbReference>
<dbReference type="GO" id="GO:0016887">
    <property type="term" value="F:ATP hydrolysis activity"/>
    <property type="evidence" value="ECO:0007669"/>
    <property type="project" value="InterPro"/>
</dbReference>
<evidence type="ECO:0000313" key="10">
    <source>
        <dbReference type="Proteomes" id="UP000034894"/>
    </source>
</evidence>
<dbReference type="PATRIC" id="fig|1618443.3.peg.47"/>
<dbReference type="SMART" id="SM00382">
    <property type="entry name" value="AAA"/>
    <property type="match status" value="1"/>
</dbReference>
<dbReference type="FunFam" id="3.40.50.300:FF:000120">
    <property type="entry name" value="ATP-dependent chaperone ClpB"/>
    <property type="match status" value="1"/>
</dbReference>
<dbReference type="SUPFAM" id="SSF52540">
    <property type="entry name" value="P-loop containing nucleoside triphosphate hydrolases"/>
    <property type="match status" value="2"/>
</dbReference>
<evidence type="ECO:0000259" key="8">
    <source>
        <dbReference type="SMART" id="SM00382"/>
    </source>
</evidence>
<dbReference type="PANTHER" id="PTHR11638:SF18">
    <property type="entry name" value="HEAT SHOCK PROTEIN 104"/>
    <property type="match status" value="1"/>
</dbReference>
<evidence type="ECO:0000256" key="2">
    <source>
        <dbReference type="ARBA" id="ARBA00022737"/>
    </source>
</evidence>
<dbReference type="AlphaFoldDB" id="A0A0G1DKY7"/>
<evidence type="ECO:0000256" key="7">
    <source>
        <dbReference type="SAM" id="Coils"/>
    </source>
</evidence>
<sequence length="475" mass="53647">MQILSRRTKNNPVLLGDPGVGKTAIVEGLAQRIVSQDVPDTLKNKTVLALDMASLVAGSSFRGEFEDRLKKLLKEIEKSEGKYILFMDEMHTLVGAGAAAGAMDAANILKPALARGDLHAIGATTLREYRQHIETDAALERRFQPIMVNEPAAEDSLAILRGLKEKYEIHHGIRITDDALIAAVNLSVRYLTDRFLPDKAIDLIDEAASALKIETESLPEALDKLKRKITQLEIELASLKKEKKETDRKKRLNDEVKTLKEEEKTLAGKWQQQKEIIGKLQSERVKMDQLRLELERAEREALLDKAAEIKYGRIPETEKKLRELESNWQNIPDQDKLIRKEVTEEDVAKVVARWTGIPVTKLLSSETEKLVQLDKVLQKRVVGQDEALIKIARAIRRNRAGLSEEDRLIGSFLFLGPTGVGKTERAKALAEYLFDSEKALIRIDMSEYQEAHNIARLIFDHDLKSRQRHNPGIGR</sequence>
<dbReference type="PANTHER" id="PTHR11638">
    <property type="entry name" value="ATP-DEPENDENT CLP PROTEASE"/>
    <property type="match status" value="1"/>
</dbReference>
<gene>
    <name evidence="9" type="primary">clpB</name>
    <name evidence="9" type="ORF">UV73_C0001G0046</name>
</gene>
<keyword evidence="3" id="KW-0547">Nucleotide-binding</keyword>
<reference evidence="9 10" key="1">
    <citation type="journal article" date="2015" name="Nature">
        <title>rRNA introns, odd ribosomes, and small enigmatic genomes across a large radiation of phyla.</title>
        <authorList>
            <person name="Brown C.T."/>
            <person name="Hug L.A."/>
            <person name="Thomas B.C."/>
            <person name="Sharon I."/>
            <person name="Castelle C.J."/>
            <person name="Singh A."/>
            <person name="Wilkins M.J."/>
            <person name="Williams K.H."/>
            <person name="Banfield J.F."/>
        </authorList>
    </citation>
    <scope>NUCLEOTIDE SEQUENCE [LARGE SCALE GENOMIC DNA]</scope>
</reference>
<dbReference type="GO" id="GO:0008233">
    <property type="term" value="F:peptidase activity"/>
    <property type="evidence" value="ECO:0007669"/>
    <property type="project" value="UniProtKB-KW"/>
</dbReference>
<comment type="similarity">
    <text evidence="1">Belongs to the ClpA/ClpB family.</text>
</comment>
<dbReference type="InterPro" id="IPR003593">
    <property type="entry name" value="AAA+_ATPase"/>
</dbReference>
<dbReference type="Gene3D" id="3.40.50.300">
    <property type="entry name" value="P-loop containing nucleotide triphosphate hydrolases"/>
    <property type="match status" value="3"/>
</dbReference>
<keyword evidence="9" id="KW-0645">Protease</keyword>
<evidence type="ECO:0000256" key="4">
    <source>
        <dbReference type="ARBA" id="ARBA00022840"/>
    </source>
</evidence>
<dbReference type="InterPro" id="IPR027417">
    <property type="entry name" value="P-loop_NTPase"/>
</dbReference>
<dbReference type="Pfam" id="PF00004">
    <property type="entry name" value="AAA"/>
    <property type="match status" value="1"/>
</dbReference>
<dbReference type="CDD" id="cd00009">
    <property type="entry name" value="AAA"/>
    <property type="match status" value="1"/>
</dbReference>
<dbReference type="Proteomes" id="UP000034894">
    <property type="component" value="Unassembled WGS sequence"/>
</dbReference>
<feature type="domain" description="AAA+ ATPase" evidence="8">
    <location>
        <begin position="8"/>
        <end position="153"/>
    </location>
</feature>
<dbReference type="InterPro" id="IPR041546">
    <property type="entry name" value="ClpA/ClpB_AAA_lid"/>
</dbReference>
<dbReference type="GO" id="GO:0005737">
    <property type="term" value="C:cytoplasm"/>
    <property type="evidence" value="ECO:0007669"/>
    <property type="project" value="TreeGrafter"/>
</dbReference>
<dbReference type="GO" id="GO:0034605">
    <property type="term" value="P:cellular response to heat"/>
    <property type="evidence" value="ECO:0007669"/>
    <property type="project" value="TreeGrafter"/>
</dbReference>
<keyword evidence="9" id="KW-0378">Hydrolase</keyword>
<name>A0A0G1DKY7_9BACT</name>
<comment type="subunit">
    <text evidence="6">Homohexamer. The oligomerization is ATP-dependent.</text>
</comment>
<keyword evidence="7" id="KW-0175">Coiled coil</keyword>
<evidence type="ECO:0000256" key="3">
    <source>
        <dbReference type="ARBA" id="ARBA00022741"/>
    </source>
</evidence>
<dbReference type="InterPro" id="IPR003959">
    <property type="entry name" value="ATPase_AAA_core"/>
</dbReference>
<accession>A0A0G1DKY7</accession>
<evidence type="ECO:0000256" key="6">
    <source>
        <dbReference type="ARBA" id="ARBA00026057"/>
    </source>
</evidence>
<evidence type="ECO:0000256" key="5">
    <source>
        <dbReference type="ARBA" id="ARBA00023186"/>
    </source>
</evidence>
<evidence type="ECO:0000256" key="1">
    <source>
        <dbReference type="ARBA" id="ARBA00008675"/>
    </source>
</evidence>
<evidence type="ECO:0000313" key="9">
    <source>
        <dbReference type="EMBL" id="KKS98525.1"/>
    </source>
</evidence>
<organism evidence="9 10">
    <name type="scientific">Candidatus Gottesmanbacteria bacterium GW2011_GWA2_43_14</name>
    <dbReference type="NCBI Taxonomy" id="1618443"/>
    <lineage>
        <taxon>Bacteria</taxon>
        <taxon>Candidatus Gottesmaniibacteriota</taxon>
    </lineage>
</organism>
<dbReference type="GO" id="GO:0006508">
    <property type="term" value="P:proteolysis"/>
    <property type="evidence" value="ECO:0007669"/>
    <property type="project" value="UniProtKB-KW"/>
</dbReference>
<dbReference type="PROSITE" id="PS00870">
    <property type="entry name" value="CLPAB_1"/>
    <property type="match status" value="1"/>
</dbReference>
<dbReference type="EMBL" id="LCFP01000001">
    <property type="protein sequence ID" value="KKS98525.1"/>
    <property type="molecule type" value="Genomic_DNA"/>
</dbReference>
<keyword evidence="4 9" id="KW-0067">ATP-binding</keyword>
<dbReference type="InterPro" id="IPR050130">
    <property type="entry name" value="ClpA_ClpB"/>
</dbReference>
<dbReference type="STRING" id="1618443.UV73_C0001G0046"/>
<feature type="coiled-coil region" evidence="7">
    <location>
        <begin position="222"/>
        <end position="307"/>
    </location>
</feature>
<dbReference type="InterPro" id="IPR018368">
    <property type="entry name" value="ClpA/B_CS1"/>
</dbReference>
<keyword evidence="5" id="KW-0143">Chaperone</keyword>
<proteinExistence type="inferred from homology"/>
<dbReference type="Pfam" id="PF07724">
    <property type="entry name" value="AAA_2"/>
    <property type="match status" value="1"/>
</dbReference>
<comment type="caution">
    <text evidence="9">The sequence shown here is derived from an EMBL/GenBank/DDBJ whole genome shotgun (WGS) entry which is preliminary data.</text>
</comment>
<dbReference type="GO" id="GO:0005524">
    <property type="term" value="F:ATP binding"/>
    <property type="evidence" value="ECO:0007669"/>
    <property type="project" value="UniProtKB-KW"/>
</dbReference>